<protein>
    <submittedName>
        <fullName evidence="1">Uncharacterized protein</fullName>
    </submittedName>
</protein>
<name>A0A0B2PAN6_GLYSO</name>
<dbReference type="Proteomes" id="UP000053555">
    <property type="component" value="Unassembled WGS sequence"/>
</dbReference>
<gene>
    <name evidence="1" type="ORF">glysoja_030327</name>
</gene>
<proteinExistence type="predicted"/>
<sequence length="72" mass="8112">MTYGSPQQFLLLRHHLFPLVPSSQHRGSLFALFPLCFAIDGKFLSSIFSHGDGFWRRVGRGWVMVGMGSISE</sequence>
<accession>A0A0B2PAN6</accession>
<organism evidence="1">
    <name type="scientific">Glycine soja</name>
    <name type="common">Wild soybean</name>
    <dbReference type="NCBI Taxonomy" id="3848"/>
    <lineage>
        <taxon>Eukaryota</taxon>
        <taxon>Viridiplantae</taxon>
        <taxon>Streptophyta</taxon>
        <taxon>Embryophyta</taxon>
        <taxon>Tracheophyta</taxon>
        <taxon>Spermatophyta</taxon>
        <taxon>Magnoliopsida</taxon>
        <taxon>eudicotyledons</taxon>
        <taxon>Gunneridae</taxon>
        <taxon>Pentapetalae</taxon>
        <taxon>rosids</taxon>
        <taxon>fabids</taxon>
        <taxon>Fabales</taxon>
        <taxon>Fabaceae</taxon>
        <taxon>Papilionoideae</taxon>
        <taxon>50 kb inversion clade</taxon>
        <taxon>NPAAA clade</taxon>
        <taxon>indigoferoid/millettioid clade</taxon>
        <taxon>Phaseoleae</taxon>
        <taxon>Glycine</taxon>
        <taxon>Glycine subgen. Soja</taxon>
    </lineage>
</organism>
<evidence type="ECO:0000313" key="1">
    <source>
        <dbReference type="EMBL" id="KHN06261.1"/>
    </source>
</evidence>
<dbReference type="AlphaFoldDB" id="A0A0B2PAN6"/>
<reference evidence="1" key="1">
    <citation type="submission" date="2014-07" db="EMBL/GenBank/DDBJ databases">
        <title>Identification of a novel salt tolerance gene in wild soybean by whole-genome sequencing.</title>
        <authorList>
            <person name="Lam H.-M."/>
            <person name="Qi X."/>
            <person name="Li M.-W."/>
            <person name="Liu X."/>
            <person name="Xie M."/>
            <person name="Ni M."/>
            <person name="Xu X."/>
        </authorList>
    </citation>
    <scope>NUCLEOTIDE SEQUENCE [LARGE SCALE GENOMIC DNA]</scope>
    <source>
        <tissue evidence="1">Root</tissue>
    </source>
</reference>
<dbReference type="EMBL" id="KN667666">
    <property type="protein sequence ID" value="KHN06261.1"/>
    <property type="molecule type" value="Genomic_DNA"/>
</dbReference>